<organism evidence="2 3">
    <name type="scientific">Tranquillimonas alkanivorans</name>
    <dbReference type="NCBI Taxonomy" id="441119"/>
    <lineage>
        <taxon>Bacteria</taxon>
        <taxon>Pseudomonadati</taxon>
        <taxon>Pseudomonadota</taxon>
        <taxon>Alphaproteobacteria</taxon>
        <taxon>Rhodobacterales</taxon>
        <taxon>Roseobacteraceae</taxon>
        <taxon>Tranquillimonas</taxon>
    </lineage>
</organism>
<sequence>MPRDSNSHHSTHRSRAFRIFTCDECGHKMRLRGAHCGYCYADKNRWQRPGTYVALLVIVVLITLMALVT</sequence>
<keyword evidence="3" id="KW-1185">Reference proteome</keyword>
<dbReference type="STRING" id="441119.SAMN04488047_104195"/>
<dbReference type="EMBL" id="FOXA01000004">
    <property type="protein sequence ID" value="SFP28004.1"/>
    <property type="molecule type" value="Genomic_DNA"/>
</dbReference>
<gene>
    <name evidence="2" type="ORF">SAMN04488047_104195</name>
</gene>
<dbReference type="OrthoDB" id="7876922at2"/>
<proteinExistence type="predicted"/>
<evidence type="ECO:0000313" key="2">
    <source>
        <dbReference type="EMBL" id="SFP28004.1"/>
    </source>
</evidence>
<evidence type="ECO:0000256" key="1">
    <source>
        <dbReference type="SAM" id="Phobius"/>
    </source>
</evidence>
<accession>A0A1I5P1R3</accession>
<name>A0A1I5P1R3_9RHOB</name>
<keyword evidence="1" id="KW-1133">Transmembrane helix</keyword>
<reference evidence="2 3" key="1">
    <citation type="submission" date="2016-10" db="EMBL/GenBank/DDBJ databases">
        <authorList>
            <person name="de Groot N.N."/>
        </authorList>
    </citation>
    <scope>NUCLEOTIDE SEQUENCE [LARGE SCALE GENOMIC DNA]</scope>
    <source>
        <strain evidence="2 3">DSM 19547</strain>
    </source>
</reference>
<dbReference type="RefSeq" id="WP_143096116.1">
    <property type="nucleotide sequence ID" value="NZ_FOXA01000004.1"/>
</dbReference>
<dbReference type="Proteomes" id="UP000199356">
    <property type="component" value="Unassembled WGS sequence"/>
</dbReference>
<feature type="transmembrane region" description="Helical" evidence="1">
    <location>
        <begin position="50"/>
        <end position="68"/>
    </location>
</feature>
<evidence type="ECO:0000313" key="3">
    <source>
        <dbReference type="Proteomes" id="UP000199356"/>
    </source>
</evidence>
<dbReference type="AlphaFoldDB" id="A0A1I5P1R3"/>
<keyword evidence="1" id="KW-0812">Transmembrane</keyword>
<keyword evidence="1" id="KW-0472">Membrane</keyword>
<protein>
    <submittedName>
        <fullName evidence="2">Uncharacterized protein</fullName>
    </submittedName>
</protein>